<keyword evidence="4" id="KW-1003">Cell membrane</keyword>
<evidence type="ECO:0000256" key="9">
    <source>
        <dbReference type="ARBA" id="ARBA00023012"/>
    </source>
</evidence>
<dbReference type="GO" id="GO:0005886">
    <property type="term" value="C:plasma membrane"/>
    <property type="evidence" value="ECO:0007669"/>
    <property type="project" value="UniProtKB-SubCell"/>
</dbReference>
<dbReference type="PANTHER" id="PTHR45453:SF2">
    <property type="entry name" value="HISTIDINE KINASE"/>
    <property type="match status" value="1"/>
</dbReference>
<evidence type="ECO:0000256" key="7">
    <source>
        <dbReference type="ARBA" id="ARBA00022777"/>
    </source>
</evidence>
<dbReference type="InterPro" id="IPR004358">
    <property type="entry name" value="Sig_transdc_His_kin-like_C"/>
</dbReference>
<dbReference type="GO" id="GO:0004721">
    <property type="term" value="F:phosphoprotein phosphatase activity"/>
    <property type="evidence" value="ECO:0007669"/>
    <property type="project" value="TreeGrafter"/>
</dbReference>
<dbReference type="PANTHER" id="PTHR45453">
    <property type="entry name" value="PHOSPHATE REGULON SENSOR PROTEIN PHOR"/>
    <property type="match status" value="1"/>
</dbReference>
<feature type="transmembrane region" description="Helical" evidence="11">
    <location>
        <begin position="41"/>
        <end position="61"/>
    </location>
</feature>
<evidence type="ECO:0000313" key="13">
    <source>
        <dbReference type="EMBL" id="OJG15470.1"/>
    </source>
</evidence>
<evidence type="ECO:0000256" key="6">
    <source>
        <dbReference type="ARBA" id="ARBA00022692"/>
    </source>
</evidence>
<reference evidence="13 14" key="1">
    <citation type="submission" date="2014-12" db="EMBL/GenBank/DDBJ databases">
        <title>Draft genome sequences of 29 type strains of Enterococci.</title>
        <authorList>
            <person name="Zhong Z."/>
            <person name="Sun Z."/>
            <person name="Liu W."/>
            <person name="Zhang W."/>
            <person name="Zhang H."/>
        </authorList>
    </citation>
    <scope>NUCLEOTIDE SEQUENCE [LARGE SCALE GENOMIC DNA]</scope>
    <source>
        <strain evidence="13 14">DSM 21207</strain>
    </source>
</reference>
<comment type="caution">
    <text evidence="13">The sequence shown here is derived from an EMBL/GenBank/DDBJ whole genome shotgun (WGS) entry which is preliminary data.</text>
</comment>
<dbReference type="Pfam" id="PF02518">
    <property type="entry name" value="HATPase_c"/>
    <property type="match status" value="1"/>
</dbReference>
<keyword evidence="6 11" id="KW-0812">Transmembrane</keyword>
<evidence type="ECO:0000259" key="12">
    <source>
        <dbReference type="PROSITE" id="PS50109"/>
    </source>
</evidence>
<dbReference type="NCBIfam" id="NF047405">
    <property type="entry name" value="SensHisKinSapS"/>
    <property type="match status" value="1"/>
</dbReference>
<comment type="subcellular location">
    <subcellularLocation>
        <location evidence="2">Cell membrane</location>
        <topology evidence="2">Multi-pass membrane protein</topology>
    </subcellularLocation>
</comment>
<evidence type="ECO:0000256" key="5">
    <source>
        <dbReference type="ARBA" id="ARBA00022679"/>
    </source>
</evidence>
<organism evidence="13 14">
    <name type="scientific">Enterococcus canintestini</name>
    <dbReference type="NCBI Taxonomy" id="317010"/>
    <lineage>
        <taxon>Bacteria</taxon>
        <taxon>Bacillati</taxon>
        <taxon>Bacillota</taxon>
        <taxon>Bacilli</taxon>
        <taxon>Lactobacillales</taxon>
        <taxon>Enterococcaceae</taxon>
        <taxon>Enterococcus</taxon>
    </lineage>
</organism>
<keyword evidence="5" id="KW-0808">Transferase</keyword>
<dbReference type="InterPro" id="IPR036890">
    <property type="entry name" value="HATPase_C_sf"/>
</dbReference>
<evidence type="ECO:0000256" key="2">
    <source>
        <dbReference type="ARBA" id="ARBA00004651"/>
    </source>
</evidence>
<dbReference type="Proteomes" id="UP000182835">
    <property type="component" value="Unassembled WGS sequence"/>
</dbReference>
<dbReference type="EMBL" id="JXKG01000007">
    <property type="protein sequence ID" value="OJG15470.1"/>
    <property type="molecule type" value="Genomic_DNA"/>
</dbReference>
<dbReference type="InterPro" id="IPR003594">
    <property type="entry name" value="HATPase_dom"/>
</dbReference>
<sequence>MNFFKYLKDQWLLIFAWVGFVFLTAFIMWLTPGFQMNWRNIGYLALIEGVFFSLFLAYHYYYKRRWWQKLQVGEEESSIQNYLAGARTHEEQLQQDFINQIIREHQVHMQKIVAAQEDQKDYIDSWVHEIKVPLAASQLLLHAVEFDIPDEKYMQLENELGKIDGYVEQVLYVARLDNFSKDYLIEETQLKKVIQPIMRSNANYFIQKKLRYQVVGEDQRVLTDGKWIGFIFQQLLSNAIKYTPENGEILILLDQSAKGVTLAVKDNGIGIPKEDLRRIFDKGFTGQNGRFSEMHATGLGLYLAQNLAQQLGVTLTAESTVGVGTTMTLFFPYVSYYQEQR</sequence>
<evidence type="ECO:0000256" key="8">
    <source>
        <dbReference type="ARBA" id="ARBA00022989"/>
    </source>
</evidence>
<keyword evidence="10 11" id="KW-0472">Membrane</keyword>
<dbReference type="EC" id="2.7.13.3" evidence="3"/>
<proteinExistence type="predicted"/>
<gene>
    <name evidence="13" type="ORF">RU96_GL002283</name>
</gene>
<dbReference type="SMART" id="SM00387">
    <property type="entry name" value="HATPase_c"/>
    <property type="match status" value="1"/>
</dbReference>
<evidence type="ECO:0000313" key="14">
    <source>
        <dbReference type="Proteomes" id="UP000182835"/>
    </source>
</evidence>
<dbReference type="Gene3D" id="3.30.565.10">
    <property type="entry name" value="Histidine kinase-like ATPase, C-terminal domain"/>
    <property type="match status" value="1"/>
</dbReference>
<dbReference type="PRINTS" id="PR00344">
    <property type="entry name" value="BCTRLSENSOR"/>
</dbReference>
<dbReference type="GO" id="GO:0016036">
    <property type="term" value="P:cellular response to phosphate starvation"/>
    <property type="evidence" value="ECO:0007669"/>
    <property type="project" value="TreeGrafter"/>
</dbReference>
<comment type="catalytic activity">
    <reaction evidence="1">
        <text>ATP + protein L-histidine = ADP + protein N-phospho-L-histidine.</text>
        <dbReference type="EC" id="2.7.13.3"/>
    </reaction>
</comment>
<dbReference type="STRING" id="317010.RU96_GL002283"/>
<keyword evidence="9" id="KW-0902">Two-component regulatory system</keyword>
<dbReference type="InterPro" id="IPR005467">
    <property type="entry name" value="His_kinase_dom"/>
</dbReference>
<dbReference type="GO" id="GO:0000155">
    <property type="term" value="F:phosphorelay sensor kinase activity"/>
    <property type="evidence" value="ECO:0007669"/>
    <property type="project" value="TreeGrafter"/>
</dbReference>
<keyword evidence="7 13" id="KW-0418">Kinase</keyword>
<evidence type="ECO:0000256" key="11">
    <source>
        <dbReference type="SAM" id="Phobius"/>
    </source>
</evidence>
<evidence type="ECO:0000256" key="10">
    <source>
        <dbReference type="ARBA" id="ARBA00023136"/>
    </source>
</evidence>
<accession>A0A1L8R6T9</accession>
<evidence type="ECO:0000256" key="3">
    <source>
        <dbReference type="ARBA" id="ARBA00012438"/>
    </source>
</evidence>
<feature type="domain" description="Histidine kinase" evidence="12">
    <location>
        <begin position="125"/>
        <end position="335"/>
    </location>
</feature>
<name>A0A1L8R6T9_9ENTE</name>
<dbReference type="AlphaFoldDB" id="A0A1L8R6T9"/>
<dbReference type="InterPro" id="IPR050351">
    <property type="entry name" value="BphY/WalK/GraS-like"/>
</dbReference>
<dbReference type="RefSeq" id="WP_071864624.1">
    <property type="nucleotide sequence ID" value="NZ_JBHLVQ010000022.1"/>
</dbReference>
<dbReference type="PROSITE" id="PS50109">
    <property type="entry name" value="HIS_KIN"/>
    <property type="match status" value="1"/>
</dbReference>
<evidence type="ECO:0000256" key="4">
    <source>
        <dbReference type="ARBA" id="ARBA00022475"/>
    </source>
</evidence>
<evidence type="ECO:0000256" key="1">
    <source>
        <dbReference type="ARBA" id="ARBA00000085"/>
    </source>
</evidence>
<protein>
    <recommendedName>
        <fullName evidence="3">histidine kinase</fullName>
        <ecNumber evidence="3">2.7.13.3</ecNumber>
    </recommendedName>
</protein>
<feature type="transmembrane region" description="Helical" evidence="11">
    <location>
        <begin position="12"/>
        <end position="29"/>
    </location>
</feature>
<keyword evidence="8 11" id="KW-1133">Transmembrane helix</keyword>
<dbReference type="SUPFAM" id="SSF55874">
    <property type="entry name" value="ATPase domain of HSP90 chaperone/DNA topoisomerase II/histidine kinase"/>
    <property type="match status" value="1"/>
</dbReference>
<dbReference type="OrthoDB" id="9780487at2"/>